<evidence type="ECO:0008006" key="4">
    <source>
        <dbReference type="Google" id="ProtNLM"/>
    </source>
</evidence>
<organism evidence="2 3">
    <name type="scientific">Lobosporangium transversale</name>
    <dbReference type="NCBI Taxonomy" id="64571"/>
    <lineage>
        <taxon>Eukaryota</taxon>
        <taxon>Fungi</taxon>
        <taxon>Fungi incertae sedis</taxon>
        <taxon>Mucoromycota</taxon>
        <taxon>Mortierellomycotina</taxon>
        <taxon>Mortierellomycetes</taxon>
        <taxon>Mortierellales</taxon>
        <taxon>Mortierellaceae</taxon>
        <taxon>Lobosporangium</taxon>
    </lineage>
</organism>
<evidence type="ECO:0000256" key="1">
    <source>
        <dbReference type="SAM" id="MobiDB-lite"/>
    </source>
</evidence>
<feature type="region of interest" description="Disordered" evidence="1">
    <location>
        <begin position="177"/>
        <end position="225"/>
    </location>
</feature>
<dbReference type="InParanoid" id="A0A1Y2GUZ6"/>
<dbReference type="Gene3D" id="2.60.40.10">
    <property type="entry name" value="Immunoglobulins"/>
    <property type="match status" value="1"/>
</dbReference>
<feature type="compositionally biased region" description="Basic and acidic residues" evidence="1">
    <location>
        <begin position="1"/>
        <end position="14"/>
    </location>
</feature>
<feature type="compositionally biased region" description="Low complexity" evidence="1">
    <location>
        <begin position="201"/>
        <end position="212"/>
    </location>
</feature>
<sequence length="575" mass="61997">MASDTHPEGDHHLQQENADSTKAGTPGSQPTNTSEAPSHGFILTHQESQGFLVTSPQMSEASLADESHHQTTSASAGVGASSANKTDSMDSIEYTNGHPSRVDNGSSSHFRSPTQSSAPTHTSGQYHLSVATFHKRNQDTNSFRTGQQFLIKLDLKAASGEPLNNPMSLILPRRMIQGHQKARQADTNLASTASTSADNQSGSTSDSAATTGQPHDNSSSLTGDPESHFYLEVTVHLASSEAIVQACPECCHKVEGKVRKPSTGPGAPSKAHATNDNVDPGQILQFCVSEHVVDFTLGTSTVMAKVLCSSTHHDKRGNNDRYFFKFSLVQYLGDQKIRVGSCRTKDILFTGNHKNKSMASYSEDKPRIQRIEDDGPSGIAPPMVTGQSFFSEEPDSIPDELFDKYGHAQSPYSGGRSQHGASHSSFTNYSSPRHYNSDHIPRIHEPSSPLNVDSPRLRQPTIEKESYSNLSTRSSMSVQSPGSGYTGPSNANHASLMVDSRPGMHSGFSPIRSRSLNDTLSIPKITKIIPDVGDMLGGTEVTIFGSGFRGKRDIFVLSCACLTCFNTVSLSFSFF</sequence>
<dbReference type="EMBL" id="MCFF01000011">
    <property type="protein sequence ID" value="ORZ21838.1"/>
    <property type="molecule type" value="Genomic_DNA"/>
</dbReference>
<feature type="compositionally biased region" description="Polar residues" evidence="1">
    <location>
        <begin position="93"/>
        <end position="123"/>
    </location>
</feature>
<dbReference type="RefSeq" id="XP_021883089.1">
    <property type="nucleotide sequence ID" value="XM_022019989.1"/>
</dbReference>
<gene>
    <name evidence="2" type="ORF">BCR41DRAFT_21784</name>
</gene>
<keyword evidence="3" id="KW-1185">Reference proteome</keyword>
<feature type="region of interest" description="Disordered" evidence="1">
    <location>
        <begin position="400"/>
        <end position="499"/>
    </location>
</feature>
<feature type="region of interest" description="Disordered" evidence="1">
    <location>
        <begin position="58"/>
        <end position="123"/>
    </location>
</feature>
<feature type="compositionally biased region" description="Polar residues" evidence="1">
    <location>
        <begin position="410"/>
        <end position="434"/>
    </location>
</feature>
<dbReference type="CDD" id="cd00102">
    <property type="entry name" value="IPT"/>
    <property type="match status" value="1"/>
</dbReference>
<name>A0A1Y2GUZ6_9FUNG</name>
<dbReference type="Proteomes" id="UP000193648">
    <property type="component" value="Unassembled WGS sequence"/>
</dbReference>
<reference evidence="2 3" key="1">
    <citation type="submission" date="2016-07" db="EMBL/GenBank/DDBJ databases">
        <title>Pervasive Adenine N6-methylation of Active Genes in Fungi.</title>
        <authorList>
            <consortium name="DOE Joint Genome Institute"/>
            <person name="Mondo S.J."/>
            <person name="Dannebaum R.O."/>
            <person name="Kuo R.C."/>
            <person name="Labutti K."/>
            <person name="Haridas S."/>
            <person name="Kuo A."/>
            <person name="Salamov A."/>
            <person name="Ahrendt S.R."/>
            <person name="Lipzen A."/>
            <person name="Sullivan W."/>
            <person name="Andreopoulos W.B."/>
            <person name="Clum A."/>
            <person name="Lindquist E."/>
            <person name="Daum C."/>
            <person name="Ramamoorthy G.K."/>
            <person name="Gryganskyi A."/>
            <person name="Culley D."/>
            <person name="Magnuson J.K."/>
            <person name="James T.Y."/>
            <person name="O'Malley M.A."/>
            <person name="Stajich J.E."/>
            <person name="Spatafora J.W."/>
            <person name="Visel A."/>
            <person name="Grigoriev I.V."/>
        </authorList>
    </citation>
    <scope>NUCLEOTIDE SEQUENCE [LARGE SCALE GENOMIC DNA]</scope>
    <source>
        <strain evidence="2 3">NRRL 3116</strain>
    </source>
</reference>
<dbReference type="SUPFAM" id="SSF81296">
    <property type="entry name" value="E set domains"/>
    <property type="match status" value="1"/>
</dbReference>
<evidence type="ECO:0000313" key="3">
    <source>
        <dbReference type="Proteomes" id="UP000193648"/>
    </source>
</evidence>
<dbReference type="InterPro" id="IPR013783">
    <property type="entry name" value="Ig-like_fold"/>
</dbReference>
<evidence type="ECO:0000313" key="2">
    <source>
        <dbReference type="EMBL" id="ORZ21838.1"/>
    </source>
</evidence>
<feature type="region of interest" description="Disordered" evidence="1">
    <location>
        <begin position="1"/>
        <end position="40"/>
    </location>
</feature>
<feature type="compositionally biased region" description="Polar residues" evidence="1">
    <location>
        <begin position="185"/>
        <end position="200"/>
    </location>
</feature>
<feature type="compositionally biased region" description="Polar residues" evidence="1">
    <location>
        <begin position="213"/>
        <end position="222"/>
    </location>
</feature>
<feature type="compositionally biased region" description="Low complexity" evidence="1">
    <location>
        <begin position="73"/>
        <end position="83"/>
    </location>
</feature>
<feature type="compositionally biased region" description="Basic and acidic residues" evidence="1">
    <location>
        <begin position="435"/>
        <end position="445"/>
    </location>
</feature>
<protein>
    <recommendedName>
        <fullName evidence="4">IPT/TIG domain-containing protein</fullName>
    </recommendedName>
</protein>
<dbReference type="InterPro" id="IPR014756">
    <property type="entry name" value="Ig_E-set"/>
</dbReference>
<dbReference type="AlphaFoldDB" id="A0A1Y2GUZ6"/>
<dbReference type="OrthoDB" id="8922241at2759"/>
<feature type="compositionally biased region" description="Polar residues" evidence="1">
    <location>
        <begin position="15"/>
        <end position="36"/>
    </location>
</feature>
<comment type="caution">
    <text evidence="2">The sequence shown here is derived from an EMBL/GenBank/DDBJ whole genome shotgun (WGS) entry which is preliminary data.</text>
</comment>
<dbReference type="GeneID" id="33561833"/>
<feature type="compositionally biased region" description="Polar residues" evidence="1">
    <location>
        <begin position="467"/>
        <end position="493"/>
    </location>
</feature>
<accession>A0A1Y2GUZ6</accession>
<proteinExistence type="predicted"/>